<evidence type="ECO:0000256" key="6">
    <source>
        <dbReference type="ARBA" id="ARBA00022989"/>
    </source>
</evidence>
<comment type="similarity">
    <text evidence="2">Belongs to the auxin efflux carrier (TC 2.A.69) family.</text>
</comment>
<dbReference type="KEGG" id="mela:C6568_01040"/>
<keyword evidence="6 8" id="KW-1133">Transmembrane helix</keyword>
<feature type="transmembrane region" description="Helical" evidence="8">
    <location>
        <begin position="32"/>
        <end position="51"/>
    </location>
</feature>
<dbReference type="Gene3D" id="1.20.1530.20">
    <property type="match status" value="1"/>
</dbReference>
<feature type="transmembrane region" description="Helical" evidence="8">
    <location>
        <begin position="203"/>
        <end position="223"/>
    </location>
</feature>
<sequence length="317" mass="33084">MLSSVLSPLVPVVLCIALGFAIARIGWVRASAIADLSNIVFLVLTPALLFRTMGQTRVQELDFTPVALYFATAMLVFAATLLREGWSVAGAARALAHTFGNTVMIGVPFIGLVYGEQGLVALFTLISLHSLVLLTAATLVFELVQARAEQGQPGAVARSRGQTLWRAARNSVLHPVPLPILAGLVFAQTGLPLPGVLDQALALLGRAVGPTALLLVGVSLAYTRIGQNWRAALRIAAVKLLAMPLFLGALAWALGLSGGAIAVMLVTAALPVGANVLLFTQRYGAMQDEVSSAIAISTALALLTLPVMLALAQLLRG</sequence>
<accession>A0A2R3Q888</accession>
<keyword evidence="5 8" id="KW-0812">Transmembrane</keyword>
<keyword evidence="3" id="KW-0813">Transport</keyword>
<dbReference type="RefSeq" id="WP_106682485.1">
    <property type="nucleotide sequence ID" value="NZ_CP027667.1"/>
</dbReference>
<evidence type="ECO:0000256" key="7">
    <source>
        <dbReference type="ARBA" id="ARBA00023136"/>
    </source>
</evidence>
<dbReference type="OrthoDB" id="8683688at2"/>
<dbReference type="GO" id="GO:0005886">
    <property type="term" value="C:plasma membrane"/>
    <property type="evidence" value="ECO:0007669"/>
    <property type="project" value="UniProtKB-SubCell"/>
</dbReference>
<name>A0A2R3Q888_9BURK</name>
<dbReference type="AlphaFoldDB" id="A0A2R3Q888"/>
<evidence type="ECO:0000256" key="5">
    <source>
        <dbReference type="ARBA" id="ARBA00022692"/>
    </source>
</evidence>
<reference evidence="9 10" key="1">
    <citation type="submission" date="2018-03" db="EMBL/GenBank/DDBJ databases">
        <title>Genome sequencing of Melaminivora sp.</title>
        <authorList>
            <person name="Kim S.-J."/>
            <person name="Heo J."/>
            <person name="Ahn J.-H."/>
            <person name="Kwon S.-W."/>
        </authorList>
    </citation>
    <scope>NUCLEOTIDE SEQUENCE [LARGE SCALE GENOMIC DNA]</scope>
    <source>
        <strain evidence="9 10">SC2-9</strain>
    </source>
</reference>
<evidence type="ECO:0000256" key="1">
    <source>
        <dbReference type="ARBA" id="ARBA00004651"/>
    </source>
</evidence>
<feature type="transmembrane region" description="Helical" evidence="8">
    <location>
        <begin position="94"/>
        <end position="114"/>
    </location>
</feature>
<keyword evidence="7 8" id="KW-0472">Membrane</keyword>
<dbReference type="Pfam" id="PF03547">
    <property type="entry name" value="Mem_trans"/>
    <property type="match status" value="1"/>
</dbReference>
<dbReference type="PANTHER" id="PTHR36838:SF1">
    <property type="entry name" value="SLR1864 PROTEIN"/>
    <property type="match status" value="1"/>
</dbReference>
<evidence type="ECO:0000256" key="2">
    <source>
        <dbReference type="ARBA" id="ARBA00010145"/>
    </source>
</evidence>
<dbReference type="InterPro" id="IPR004776">
    <property type="entry name" value="Mem_transp_PIN-like"/>
</dbReference>
<gene>
    <name evidence="9" type="ORF">C6568_01040</name>
</gene>
<feature type="transmembrane region" description="Helical" evidence="8">
    <location>
        <begin position="6"/>
        <end position="25"/>
    </location>
</feature>
<evidence type="ECO:0000256" key="3">
    <source>
        <dbReference type="ARBA" id="ARBA00022448"/>
    </source>
</evidence>
<feature type="transmembrane region" description="Helical" evidence="8">
    <location>
        <begin position="235"/>
        <end position="254"/>
    </location>
</feature>
<feature type="transmembrane region" description="Helical" evidence="8">
    <location>
        <begin position="120"/>
        <end position="141"/>
    </location>
</feature>
<keyword evidence="4" id="KW-1003">Cell membrane</keyword>
<feature type="transmembrane region" description="Helical" evidence="8">
    <location>
        <begin position="63"/>
        <end position="82"/>
    </location>
</feature>
<proteinExistence type="inferred from homology"/>
<keyword evidence="10" id="KW-1185">Reference proteome</keyword>
<organism evidence="9 10">
    <name type="scientific">Melaminivora suipulveris</name>
    <dbReference type="NCBI Taxonomy" id="2109913"/>
    <lineage>
        <taxon>Bacteria</taxon>
        <taxon>Pseudomonadati</taxon>
        <taxon>Pseudomonadota</taxon>
        <taxon>Betaproteobacteria</taxon>
        <taxon>Burkholderiales</taxon>
        <taxon>Comamonadaceae</taxon>
        <taxon>Melaminivora</taxon>
    </lineage>
</organism>
<evidence type="ECO:0000256" key="4">
    <source>
        <dbReference type="ARBA" id="ARBA00022475"/>
    </source>
</evidence>
<protein>
    <submittedName>
        <fullName evidence="9">Transporter</fullName>
    </submittedName>
</protein>
<dbReference type="InterPro" id="IPR038770">
    <property type="entry name" value="Na+/solute_symporter_sf"/>
</dbReference>
<dbReference type="GO" id="GO:0055085">
    <property type="term" value="P:transmembrane transport"/>
    <property type="evidence" value="ECO:0007669"/>
    <property type="project" value="InterPro"/>
</dbReference>
<dbReference type="Proteomes" id="UP000237925">
    <property type="component" value="Chromosome"/>
</dbReference>
<dbReference type="PANTHER" id="PTHR36838">
    <property type="entry name" value="AUXIN EFFLUX CARRIER FAMILY PROTEIN"/>
    <property type="match status" value="1"/>
</dbReference>
<dbReference type="EMBL" id="CP027667">
    <property type="protein sequence ID" value="AVO48002.1"/>
    <property type="molecule type" value="Genomic_DNA"/>
</dbReference>
<comment type="subcellular location">
    <subcellularLocation>
        <location evidence="1">Cell membrane</location>
        <topology evidence="1">Multi-pass membrane protein</topology>
    </subcellularLocation>
</comment>
<feature type="transmembrane region" description="Helical" evidence="8">
    <location>
        <begin position="260"/>
        <end position="280"/>
    </location>
</feature>
<evidence type="ECO:0000313" key="10">
    <source>
        <dbReference type="Proteomes" id="UP000237925"/>
    </source>
</evidence>
<evidence type="ECO:0000256" key="8">
    <source>
        <dbReference type="SAM" id="Phobius"/>
    </source>
</evidence>
<feature type="transmembrane region" description="Helical" evidence="8">
    <location>
        <begin position="292"/>
        <end position="315"/>
    </location>
</feature>
<evidence type="ECO:0000313" key="9">
    <source>
        <dbReference type="EMBL" id="AVO48002.1"/>
    </source>
</evidence>